<dbReference type="AlphaFoldDB" id="A0A7G2CJP7"/>
<name>A0A7G2CJP7_9TRYP</name>
<gene>
    <name evidence="2" type="ORF">ADEAN_000760200</name>
</gene>
<organism evidence="2 3">
    <name type="scientific">Angomonas deanei</name>
    <dbReference type="NCBI Taxonomy" id="59799"/>
    <lineage>
        <taxon>Eukaryota</taxon>
        <taxon>Discoba</taxon>
        <taxon>Euglenozoa</taxon>
        <taxon>Kinetoplastea</taxon>
        <taxon>Metakinetoplastina</taxon>
        <taxon>Trypanosomatida</taxon>
        <taxon>Trypanosomatidae</taxon>
        <taxon>Strigomonadinae</taxon>
        <taxon>Angomonas</taxon>
    </lineage>
</organism>
<keyword evidence="1" id="KW-0812">Transmembrane</keyword>
<feature type="transmembrane region" description="Helical" evidence="1">
    <location>
        <begin position="7"/>
        <end position="28"/>
    </location>
</feature>
<keyword evidence="1" id="KW-0472">Membrane</keyword>
<dbReference type="Proteomes" id="UP000515908">
    <property type="component" value="Chromosome 16"/>
</dbReference>
<evidence type="ECO:0000256" key="1">
    <source>
        <dbReference type="SAM" id="Phobius"/>
    </source>
</evidence>
<evidence type="ECO:0000313" key="3">
    <source>
        <dbReference type="Proteomes" id="UP000515908"/>
    </source>
</evidence>
<protein>
    <submittedName>
        <fullName evidence="2">Uncharacterized protein</fullName>
    </submittedName>
</protein>
<proteinExistence type="predicted"/>
<keyword evidence="3" id="KW-1185">Reference proteome</keyword>
<accession>A0A7G2CJP7</accession>
<keyword evidence="1" id="KW-1133">Transmembrane helix</keyword>
<dbReference type="VEuPathDB" id="TriTrypDB:ADEAN_000760200"/>
<reference evidence="2 3" key="1">
    <citation type="submission" date="2020-08" db="EMBL/GenBank/DDBJ databases">
        <authorList>
            <person name="Newling K."/>
            <person name="Davey J."/>
            <person name="Forrester S."/>
        </authorList>
    </citation>
    <scope>NUCLEOTIDE SEQUENCE [LARGE SCALE GENOMIC DNA]</scope>
    <source>
        <strain evidence="3">Crithidia deanei Carvalho (ATCC PRA-265)</strain>
    </source>
</reference>
<sequence>MLHCTRTIFLPSVFLLVVFNSDIAFFYLDFCLSLSPMSHVTADLEYFQCDMCAKYLHKDIFCDHRRDCKGLHSTELKRAECKRIEEALGKETRRMAAELEEPREGTTGVDRVFLSIEEEEKRKEAAVRRNVSDAYQRQLDKELEERLLNPQKQEELLLFLKS</sequence>
<evidence type="ECO:0000313" key="2">
    <source>
        <dbReference type="EMBL" id="CAD2220088.1"/>
    </source>
</evidence>
<dbReference type="EMBL" id="LR877160">
    <property type="protein sequence ID" value="CAD2220088.1"/>
    <property type="molecule type" value="Genomic_DNA"/>
</dbReference>